<dbReference type="InterPro" id="IPR036390">
    <property type="entry name" value="WH_DNA-bd_sf"/>
</dbReference>
<keyword evidence="8" id="KW-1185">Reference proteome</keyword>
<sequence>MSHPDEPSPGSSKARSPAPFLLKTYDLVNDPEARDIISWNHEGTGFVVWMPQEFSQSLLPKYFKHANFSSFIRQLNTYGFKKAASNRWEFKHEKFVKGGRHLLMEISRKKGVPSVFPAFLKACDNTRVLEQDLLEENKSLKIERASLQSEINYFKGLQRKLLCCISECVERGRLGELDFELIRNSFQQ</sequence>
<dbReference type="FunFam" id="1.10.10.10:FF:000660">
    <property type="entry name" value="Heat stress transcription factor A-6b"/>
    <property type="match status" value="1"/>
</dbReference>
<dbReference type="Gene3D" id="1.10.10.10">
    <property type="entry name" value="Winged helix-like DNA-binding domain superfamily/Winged helix DNA-binding domain"/>
    <property type="match status" value="1"/>
</dbReference>
<dbReference type="PRINTS" id="PR00056">
    <property type="entry name" value="HSFDOMAIN"/>
</dbReference>
<evidence type="ECO:0000256" key="3">
    <source>
        <dbReference type="ARBA" id="ARBA00023125"/>
    </source>
</evidence>
<keyword evidence="3" id="KW-0238">DNA-binding</keyword>
<accession>W1NJ12</accession>
<dbReference type="Proteomes" id="UP000017836">
    <property type="component" value="Unassembled WGS sequence"/>
</dbReference>
<feature type="domain" description="HSF-type DNA-binding" evidence="6">
    <location>
        <begin position="16"/>
        <end position="109"/>
    </location>
</feature>
<evidence type="ECO:0000256" key="4">
    <source>
        <dbReference type="ARBA" id="ARBA00023242"/>
    </source>
</evidence>
<dbReference type="OrthoDB" id="60033at2759"/>
<reference evidence="8" key="1">
    <citation type="journal article" date="2013" name="Science">
        <title>The Amborella genome and the evolution of flowering plants.</title>
        <authorList>
            <consortium name="Amborella Genome Project"/>
        </authorList>
    </citation>
    <scope>NUCLEOTIDE SEQUENCE [LARGE SCALE GENOMIC DNA]</scope>
</reference>
<dbReference type="STRING" id="13333.W1NJ12"/>
<evidence type="ECO:0000256" key="2">
    <source>
        <dbReference type="ARBA" id="ARBA00023016"/>
    </source>
</evidence>
<evidence type="ECO:0000256" key="1">
    <source>
        <dbReference type="ARBA" id="ARBA00004123"/>
    </source>
</evidence>
<evidence type="ECO:0000256" key="5">
    <source>
        <dbReference type="RuleBase" id="RU004020"/>
    </source>
</evidence>
<dbReference type="SUPFAM" id="SSF46785">
    <property type="entry name" value="Winged helix' DNA-binding domain"/>
    <property type="match status" value="1"/>
</dbReference>
<dbReference type="GO" id="GO:0005634">
    <property type="term" value="C:nucleus"/>
    <property type="evidence" value="ECO:0000318"/>
    <property type="project" value="GO_Central"/>
</dbReference>
<dbReference type="PANTHER" id="PTHR10015:SF308">
    <property type="entry name" value="HSF-TYPE DNA-BINDING DOMAIN-CONTAINING PROTEIN"/>
    <property type="match status" value="1"/>
</dbReference>
<evidence type="ECO:0000313" key="7">
    <source>
        <dbReference type="EMBL" id="ERM95189.1"/>
    </source>
</evidence>
<comment type="similarity">
    <text evidence="5">Belongs to the HSF family.</text>
</comment>
<name>W1NJ12_AMBTC</name>
<dbReference type="AlphaFoldDB" id="W1NJ12"/>
<dbReference type="OMA" id="CIAQHTG"/>
<dbReference type="Gramene" id="ERM95189">
    <property type="protein sequence ID" value="ERM95189"/>
    <property type="gene ID" value="AMTR_s00009p00264800"/>
</dbReference>
<dbReference type="PANTHER" id="PTHR10015">
    <property type="entry name" value="HEAT SHOCK TRANSCRIPTION FACTOR"/>
    <property type="match status" value="1"/>
</dbReference>
<evidence type="ECO:0000313" key="8">
    <source>
        <dbReference type="Proteomes" id="UP000017836"/>
    </source>
</evidence>
<comment type="subcellular location">
    <subcellularLocation>
        <location evidence="1">Nucleus</location>
    </subcellularLocation>
</comment>
<dbReference type="EMBL" id="KI397501">
    <property type="protein sequence ID" value="ERM95189.1"/>
    <property type="molecule type" value="Genomic_DNA"/>
</dbReference>
<evidence type="ECO:0000259" key="6">
    <source>
        <dbReference type="SMART" id="SM00415"/>
    </source>
</evidence>
<dbReference type="Pfam" id="PF00447">
    <property type="entry name" value="HSF_DNA-bind"/>
    <property type="match status" value="1"/>
</dbReference>
<keyword evidence="4" id="KW-0539">Nucleus</keyword>
<dbReference type="SMART" id="SM00415">
    <property type="entry name" value="HSF"/>
    <property type="match status" value="1"/>
</dbReference>
<keyword evidence="2" id="KW-0346">Stress response</keyword>
<organism evidence="7 8">
    <name type="scientific">Amborella trichopoda</name>
    <dbReference type="NCBI Taxonomy" id="13333"/>
    <lineage>
        <taxon>Eukaryota</taxon>
        <taxon>Viridiplantae</taxon>
        <taxon>Streptophyta</taxon>
        <taxon>Embryophyta</taxon>
        <taxon>Tracheophyta</taxon>
        <taxon>Spermatophyta</taxon>
        <taxon>Magnoliopsida</taxon>
        <taxon>Amborellales</taxon>
        <taxon>Amborellaceae</taxon>
        <taxon>Amborella</taxon>
    </lineage>
</organism>
<dbReference type="GO" id="GO:0003700">
    <property type="term" value="F:DNA-binding transcription factor activity"/>
    <property type="evidence" value="ECO:0000318"/>
    <property type="project" value="GO_Central"/>
</dbReference>
<dbReference type="InterPro" id="IPR036388">
    <property type="entry name" value="WH-like_DNA-bd_sf"/>
</dbReference>
<dbReference type="KEGG" id="atr:18423134"/>
<dbReference type="eggNOG" id="KOG0627">
    <property type="taxonomic scope" value="Eukaryota"/>
</dbReference>
<dbReference type="HOGENOM" id="CLU_030308_3_2_1"/>
<protein>
    <recommendedName>
        <fullName evidence="6">HSF-type DNA-binding domain-containing protein</fullName>
    </recommendedName>
</protein>
<gene>
    <name evidence="7" type="ORF">AMTR_s00009p00264800</name>
</gene>
<dbReference type="GO" id="GO:0043565">
    <property type="term" value="F:sequence-specific DNA binding"/>
    <property type="evidence" value="ECO:0007669"/>
    <property type="project" value="InterPro"/>
</dbReference>
<proteinExistence type="inferred from homology"/>
<dbReference type="InterPro" id="IPR000232">
    <property type="entry name" value="HSF_DNA-bd"/>
</dbReference>